<evidence type="ECO:0000256" key="1">
    <source>
        <dbReference type="SAM" id="MobiDB-lite"/>
    </source>
</evidence>
<feature type="compositionally biased region" description="Low complexity" evidence="1">
    <location>
        <begin position="51"/>
        <end position="66"/>
    </location>
</feature>
<comment type="caution">
    <text evidence="2">The sequence shown here is derived from an EMBL/GenBank/DDBJ whole genome shotgun (WGS) entry which is preliminary data.</text>
</comment>
<dbReference type="EMBL" id="WIXE01017045">
    <property type="protein sequence ID" value="KAK5972086.1"/>
    <property type="molecule type" value="Genomic_DNA"/>
</dbReference>
<feature type="region of interest" description="Disordered" evidence="1">
    <location>
        <begin position="1"/>
        <end position="114"/>
    </location>
</feature>
<sequence>MSTSKPPIYENNPKYAPTAFQQAQSTSSSSIATPYYVTSPSETPYPPPSSIQPQQSQSFSNQSVQPYQSPLYPTSSQAVAVPPYPSSSQQSIFPQPHVPTSVQQQSTPQPYGVQQQYPHAGQNPYMNPYQYPQAAPGMQVLRIEYLGYPGYPGYTPQYYSNYPVMYGSGCHGYRRSSSCCSD</sequence>
<feature type="compositionally biased region" description="Low complexity" evidence="1">
    <location>
        <begin position="75"/>
        <end position="110"/>
    </location>
</feature>
<proteinExistence type="predicted"/>
<dbReference type="AlphaFoldDB" id="A0AAN8F2G6"/>
<dbReference type="Proteomes" id="UP001331761">
    <property type="component" value="Unassembled WGS sequence"/>
</dbReference>
<protein>
    <submittedName>
        <fullName evidence="2">Uncharacterized protein</fullName>
    </submittedName>
</protein>
<accession>A0AAN8F2G6</accession>
<reference evidence="2 3" key="1">
    <citation type="submission" date="2019-10" db="EMBL/GenBank/DDBJ databases">
        <title>Assembly and Annotation for the nematode Trichostrongylus colubriformis.</title>
        <authorList>
            <person name="Martin J."/>
        </authorList>
    </citation>
    <scope>NUCLEOTIDE SEQUENCE [LARGE SCALE GENOMIC DNA]</scope>
    <source>
        <strain evidence="2">G859</strain>
        <tissue evidence="2">Whole worm</tissue>
    </source>
</reference>
<feature type="compositionally biased region" description="Low complexity" evidence="1">
    <location>
        <begin position="18"/>
        <end position="42"/>
    </location>
</feature>
<keyword evidence="3" id="KW-1185">Reference proteome</keyword>
<evidence type="ECO:0000313" key="3">
    <source>
        <dbReference type="Proteomes" id="UP001331761"/>
    </source>
</evidence>
<organism evidence="2 3">
    <name type="scientific">Trichostrongylus colubriformis</name>
    <name type="common">Black scour worm</name>
    <dbReference type="NCBI Taxonomy" id="6319"/>
    <lineage>
        <taxon>Eukaryota</taxon>
        <taxon>Metazoa</taxon>
        <taxon>Ecdysozoa</taxon>
        <taxon>Nematoda</taxon>
        <taxon>Chromadorea</taxon>
        <taxon>Rhabditida</taxon>
        <taxon>Rhabditina</taxon>
        <taxon>Rhabditomorpha</taxon>
        <taxon>Strongyloidea</taxon>
        <taxon>Trichostrongylidae</taxon>
        <taxon>Trichostrongylus</taxon>
    </lineage>
</organism>
<evidence type="ECO:0000313" key="2">
    <source>
        <dbReference type="EMBL" id="KAK5972086.1"/>
    </source>
</evidence>
<name>A0AAN8F2G6_TRICO</name>
<gene>
    <name evidence="2" type="ORF">GCK32_009412</name>
</gene>